<comment type="caution">
    <text evidence="1">The sequence shown here is derived from an EMBL/GenBank/DDBJ whole genome shotgun (WGS) entry which is preliminary data.</text>
</comment>
<accession>A0A370DC37</accession>
<keyword evidence="2" id="KW-1185">Reference proteome</keyword>
<proteinExistence type="predicted"/>
<dbReference type="EMBL" id="QFXC01000011">
    <property type="protein sequence ID" value="RDH82469.1"/>
    <property type="molecule type" value="Genomic_DNA"/>
</dbReference>
<dbReference type="Proteomes" id="UP000254266">
    <property type="component" value="Unassembled WGS sequence"/>
</dbReference>
<sequence length="61" mass="7218">MNEKKEKKTYSLMTQSYDVFLNARRNCYPTPHRAVTIWHGAMLHKALVEKLSKKRGGKRRL</sequence>
<name>A0A370DC37_9GAMM</name>
<organism evidence="1 2">
    <name type="scientific">endosymbiont of Galathealinum brachiosum</name>
    <dbReference type="NCBI Taxonomy" id="2200906"/>
    <lineage>
        <taxon>Bacteria</taxon>
        <taxon>Pseudomonadati</taxon>
        <taxon>Pseudomonadota</taxon>
        <taxon>Gammaproteobacteria</taxon>
        <taxon>sulfur-oxidizing symbionts</taxon>
    </lineage>
</organism>
<evidence type="ECO:0000313" key="1">
    <source>
        <dbReference type="EMBL" id="RDH82469.1"/>
    </source>
</evidence>
<dbReference type="AlphaFoldDB" id="A0A370DC37"/>
<evidence type="ECO:0000313" key="2">
    <source>
        <dbReference type="Proteomes" id="UP000254266"/>
    </source>
</evidence>
<gene>
    <name evidence="1" type="ORF">DIZ80_09260</name>
</gene>
<protein>
    <submittedName>
        <fullName evidence="1">Uncharacterized protein</fullName>
    </submittedName>
</protein>
<reference evidence="1 2" key="1">
    <citation type="journal article" date="2018" name="ISME J.">
        <title>Endosymbiont genomes yield clues of tubeworm success.</title>
        <authorList>
            <person name="Li Y."/>
            <person name="Liles M.R."/>
            <person name="Halanych K.M."/>
        </authorList>
    </citation>
    <scope>NUCLEOTIDE SEQUENCE [LARGE SCALE GENOMIC DNA]</scope>
    <source>
        <strain evidence="1">A1464</strain>
    </source>
</reference>